<evidence type="ECO:0000256" key="5">
    <source>
        <dbReference type="ARBA" id="ARBA00023136"/>
    </source>
</evidence>
<evidence type="ECO:0000259" key="7">
    <source>
        <dbReference type="Pfam" id="PF00892"/>
    </source>
</evidence>
<evidence type="ECO:0000256" key="6">
    <source>
        <dbReference type="SAM" id="Phobius"/>
    </source>
</evidence>
<dbReference type="EMBL" id="CP039865">
    <property type="protein sequence ID" value="QCK88016.1"/>
    <property type="molecule type" value="Genomic_DNA"/>
</dbReference>
<dbReference type="AlphaFoldDB" id="A0A4D7QQY8"/>
<organism evidence="8 9">
    <name type="scientific">Phreatobacter aquaticus</name>
    <dbReference type="NCBI Taxonomy" id="2570229"/>
    <lineage>
        <taxon>Bacteria</taxon>
        <taxon>Pseudomonadati</taxon>
        <taxon>Pseudomonadota</taxon>
        <taxon>Alphaproteobacteria</taxon>
        <taxon>Hyphomicrobiales</taxon>
        <taxon>Phreatobacteraceae</taxon>
        <taxon>Phreatobacter</taxon>
    </lineage>
</organism>
<dbReference type="KEGG" id="paqt:E8L99_20790"/>
<dbReference type="InterPro" id="IPR037185">
    <property type="entry name" value="EmrE-like"/>
</dbReference>
<dbReference type="GO" id="GO:0016020">
    <property type="term" value="C:membrane"/>
    <property type="evidence" value="ECO:0007669"/>
    <property type="project" value="UniProtKB-SubCell"/>
</dbReference>
<evidence type="ECO:0000313" key="9">
    <source>
        <dbReference type="Proteomes" id="UP000298588"/>
    </source>
</evidence>
<feature type="domain" description="EamA" evidence="7">
    <location>
        <begin position="16"/>
        <end position="149"/>
    </location>
</feature>
<sequence length="299" mass="30541">MADPQATATSSRNTLIGLACGAGAALIWGVQAVVSRQSVADGLGPVDITVLRFLTAAACLLPFGLARLKPFPVGRLGWGKSLILTLFAGAPFATVLVGGSTYAPAIHTMIASSLIPVVTALLVYGAYGETSPRARIVGLVLIVAGIGLVAGQGLFTGVSDGAWRGDLLFVLAATMWSIFGILAKRWKADALDLTITLSVLSLAVLPLLAVAVPLKMATVGVGAIALQAVYQGLLVGVASVFLYTTANQRLGAARASLFMPLVPAITAAASALLIGEWPSTTELIGMVVVMTGMTVAMRA</sequence>
<evidence type="ECO:0000256" key="3">
    <source>
        <dbReference type="ARBA" id="ARBA00022692"/>
    </source>
</evidence>
<comment type="subcellular location">
    <subcellularLocation>
        <location evidence="1">Membrane</location>
        <topology evidence="1">Multi-pass membrane protein</topology>
    </subcellularLocation>
</comment>
<dbReference type="Pfam" id="PF00892">
    <property type="entry name" value="EamA"/>
    <property type="match status" value="2"/>
</dbReference>
<dbReference type="RefSeq" id="WP_137101344.1">
    <property type="nucleotide sequence ID" value="NZ_CP039865.1"/>
</dbReference>
<feature type="transmembrane region" description="Helical" evidence="6">
    <location>
        <begin position="78"/>
        <end position="99"/>
    </location>
</feature>
<feature type="domain" description="EamA" evidence="7">
    <location>
        <begin position="164"/>
        <end position="296"/>
    </location>
</feature>
<name>A0A4D7QQY8_9HYPH</name>
<proteinExistence type="inferred from homology"/>
<dbReference type="Proteomes" id="UP000298588">
    <property type="component" value="Chromosome"/>
</dbReference>
<dbReference type="OrthoDB" id="7743310at2"/>
<protein>
    <submittedName>
        <fullName evidence="8">DMT family transporter</fullName>
    </submittedName>
</protein>
<feature type="transmembrane region" description="Helical" evidence="6">
    <location>
        <begin position="105"/>
        <end position="124"/>
    </location>
</feature>
<accession>A0A4D7QQY8</accession>
<dbReference type="InterPro" id="IPR050638">
    <property type="entry name" value="AA-Vitamin_Transporters"/>
</dbReference>
<feature type="transmembrane region" description="Helical" evidence="6">
    <location>
        <begin position="167"/>
        <end position="183"/>
    </location>
</feature>
<keyword evidence="9" id="KW-1185">Reference proteome</keyword>
<keyword evidence="5 6" id="KW-0472">Membrane</keyword>
<feature type="transmembrane region" description="Helical" evidence="6">
    <location>
        <begin position="136"/>
        <end position="155"/>
    </location>
</feature>
<evidence type="ECO:0000256" key="4">
    <source>
        <dbReference type="ARBA" id="ARBA00022989"/>
    </source>
</evidence>
<feature type="transmembrane region" description="Helical" evidence="6">
    <location>
        <begin position="224"/>
        <end position="243"/>
    </location>
</feature>
<gene>
    <name evidence="8" type="ORF">E8L99_20790</name>
</gene>
<feature type="transmembrane region" description="Helical" evidence="6">
    <location>
        <begin position="255"/>
        <end position="274"/>
    </location>
</feature>
<evidence type="ECO:0000256" key="1">
    <source>
        <dbReference type="ARBA" id="ARBA00004141"/>
    </source>
</evidence>
<evidence type="ECO:0000256" key="2">
    <source>
        <dbReference type="ARBA" id="ARBA00007362"/>
    </source>
</evidence>
<evidence type="ECO:0000313" key="8">
    <source>
        <dbReference type="EMBL" id="QCK88016.1"/>
    </source>
</evidence>
<dbReference type="SUPFAM" id="SSF103481">
    <property type="entry name" value="Multidrug resistance efflux transporter EmrE"/>
    <property type="match status" value="2"/>
</dbReference>
<dbReference type="PANTHER" id="PTHR32322">
    <property type="entry name" value="INNER MEMBRANE TRANSPORTER"/>
    <property type="match status" value="1"/>
</dbReference>
<comment type="similarity">
    <text evidence="2">Belongs to the EamA transporter family.</text>
</comment>
<reference evidence="8 9" key="1">
    <citation type="submission" date="2019-04" db="EMBL/GenBank/DDBJ databases">
        <title>Phreatobacter aquaticus sp. nov.</title>
        <authorList>
            <person name="Choi A."/>
            <person name="Baek K."/>
        </authorList>
    </citation>
    <scope>NUCLEOTIDE SEQUENCE [LARGE SCALE GENOMIC DNA]</scope>
    <source>
        <strain evidence="8 9">NMCR1094</strain>
    </source>
</reference>
<keyword evidence="3 6" id="KW-0812">Transmembrane</keyword>
<feature type="transmembrane region" description="Helical" evidence="6">
    <location>
        <begin position="190"/>
        <end position="212"/>
    </location>
</feature>
<dbReference type="PANTHER" id="PTHR32322:SF2">
    <property type="entry name" value="EAMA DOMAIN-CONTAINING PROTEIN"/>
    <property type="match status" value="1"/>
</dbReference>
<keyword evidence="4 6" id="KW-1133">Transmembrane helix</keyword>
<dbReference type="InterPro" id="IPR000620">
    <property type="entry name" value="EamA_dom"/>
</dbReference>
<feature type="transmembrane region" description="Helical" evidence="6">
    <location>
        <begin position="48"/>
        <end position="66"/>
    </location>
</feature>